<protein>
    <submittedName>
        <fullName evidence="1">Uncharacterized protein</fullName>
    </submittedName>
</protein>
<reference evidence="1 2" key="1">
    <citation type="submission" date="2020-01" db="EMBL/GenBank/DDBJ databases">
        <title>Jiella pacifica sp. nov.</title>
        <authorList>
            <person name="Xue Z."/>
            <person name="Zhu S."/>
            <person name="Chen J."/>
            <person name="Yang J."/>
        </authorList>
    </citation>
    <scope>NUCLEOTIDE SEQUENCE [LARGE SCALE GENOMIC DNA]</scope>
    <source>
        <strain evidence="1 2">40Bstr34</strain>
    </source>
</reference>
<keyword evidence="2" id="KW-1185">Reference proteome</keyword>
<organism evidence="1 2">
    <name type="scientific">Jiella pacifica</name>
    <dbReference type="NCBI Taxonomy" id="2696469"/>
    <lineage>
        <taxon>Bacteria</taxon>
        <taxon>Pseudomonadati</taxon>
        <taxon>Pseudomonadota</taxon>
        <taxon>Alphaproteobacteria</taxon>
        <taxon>Hyphomicrobiales</taxon>
        <taxon>Aurantimonadaceae</taxon>
        <taxon>Jiella</taxon>
    </lineage>
</organism>
<comment type="caution">
    <text evidence="1">The sequence shown here is derived from an EMBL/GenBank/DDBJ whole genome shotgun (WGS) entry which is preliminary data.</text>
</comment>
<dbReference type="Proteomes" id="UP000469011">
    <property type="component" value="Unassembled WGS sequence"/>
</dbReference>
<evidence type="ECO:0000313" key="2">
    <source>
        <dbReference type="Proteomes" id="UP000469011"/>
    </source>
</evidence>
<sequence>MRKPSRRVELNDIIANQILGDDPEVIALVMKVHLALEAILIEMISSFRTDDKIFKLSFPAKADLLEKEALISTHDRKAFDRFNEFRNDFAHVFGYQVSLADALALARDLEDEGVDFSDSVGRYSPEAATEYYGGMLGVLEEIGWCVLSHASYCLSDAGGRSIV</sequence>
<dbReference type="EMBL" id="JAAAMG010000001">
    <property type="protein sequence ID" value="NDW03138.1"/>
    <property type="molecule type" value="Genomic_DNA"/>
</dbReference>
<proteinExistence type="predicted"/>
<accession>A0A6N9T284</accession>
<dbReference type="AlphaFoldDB" id="A0A6N9T284"/>
<name>A0A6N9T284_9HYPH</name>
<gene>
    <name evidence="1" type="ORF">GTK09_01740</name>
</gene>
<dbReference type="RefSeq" id="WP_163460746.1">
    <property type="nucleotide sequence ID" value="NZ_JAAAMG010000001.1"/>
</dbReference>
<evidence type="ECO:0000313" key="1">
    <source>
        <dbReference type="EMBL" id="NDW03138.1"/>
    </source>
</evidence>